<gene>
    <name evidence="2" type="ORF">HYH03_005806</name>
</gene>
<dbReference type="Proteomes" id="UP000612055">
    <property type="component" value="Unassembled WGS sequence"/>
</dbReference>
<name>A0A835Y6Z6_9CHLO</name>
<comment type="caution">
    <text evidence="2">The sequence shown here is derived from an EMBL/GenBank/DDBJ whole genome shotgun (WGS) entry which is preliminary data.</text>
</comment>
<feature type="region of interest" description="Disordered" evidence="1">
    <location>
        <begin position="1"/>
        <end position="29"/>
    </location>
</feature>
<evidence type="ECO:0000256" key="1">
    <source>
        <dbReference type="SAM" id="MobiDB-lite"/>
    </source>
</evidence>
<evidence type="ECO:0000313" key="3">
    <source>
        <dbReference type="Proteomes" id="UP000612055"/>
    </source>
</evidence>
<accession>A0A835Y6Z6</accession>
<evidence type="ECO:0000313" key="2">
    <source>
        <dbReference type="EMBL" id="KAG2496207.1"/>
    </source>
</evidence>
<reference evidence="2" key="1">
    <citation type="journal article" date="2020" name="bioRxiv">
        <title>Comparative genomics of Chlamydomonas.</title>
        <authorList>
            <person name="Craig R.J."/>
            <person name="Hasan A.R."/>
            <person name="Ness R.W."/>
            <person name="Keightley P.D."/>
        </authorList>
    </citation>
    <scope>NUCLEOTIDE SEQUENCE</scope>
    <source>
        <strain evidence="2">CCAP 11/70</strain>
    </source>
</reference>
<protein>
    <submittedName>
        <fullName evidence="2">Uncharacterized protein</fullName>
    </submittedName>
</protein>
<keyword evidence="3" id="KW-1185">Reference proteome</keyword>
<dbReference type="AlphaFoldDB" id="A0A835Y6Z6"/>
<dbReference type="EMBL" id="JAEHOE010000020">
    <property type="protein sequence ID" value="KAG2496207.1"/>
    <property type="molecule type" value="Genomic_DNA"/>
</dbReference>
<proteinExistence type="predicted"/>
<sequence>MAEDRRVSSGSGASSAAELPQPAPRQPPQEVCDAYIQWMQGNEDEPPFECTEDDPGMIIDYDDAALAARRTNVPVAQSRAEIADCVANHMARAVGLGQSQSEKFFRGSLAQWADAQSALGYLDWARAKPGQQPPVAALWQVSRVQGISSYQCTKS</sequence>
<organism evidence="2 3">
    <name type="scientific">Edaphochlamys debaryana</name>
    <dbReference type="NCBI Taxonomy" id="47281"/>
    <lineage>
        <taxon>Eukaryota</taxon>
        <taxon>Viridiplantae</taxon>
        <taxon>Chlorophyta</taxon>
        <taxon>core chlorophytes</taxon>
        <taxon>Chlorophyceae</taxon>
        <taxon>CS clade</taxon>
        <taxon>Chlamydomonadales</taxon>
        <taxon>Chlamydomonadales incertae sedis</taxon>
        <taxon>Edaphochlamys</taxon>
    </lineage>
</organism>
<feature type="compositionally biased region" description="Low complexity" evidence="1">
    <location>
        <begin position="8"/>
        <end position="17"/>
    </location>
</feature>